<dbReference type="InterPro" id="IPR001173">
    <property type="entry name" value="Glyco_trans_2-like"/>
</dbReference>
<dbReference type="Proteomes" id="UP001254608">
    <property type="component" value="Unassembled WGS sequence"/>
</dbReference>
<comment type="subcellular location">
    <subcellularLocation>
        <location evidence="1">Cell membrane</location>
    </subcellularLocation>
</comment>
<evidence type="ECO:0000313" key="8">
    <source>
        <dbReference type="Proteomes" id="UP001254608"/>
    </source>
</evidence>
<protein>
    <submittedName>
        <fullName evidence="7">Glycosyltransferase</fullName>
        <ecNumber evidence="7">2.4.-.-</ecNumber>
    </submittedName>
</protein>
<dbReference type="RefSeq" id="WP_311363694.1">
    <property type="nucleotide sequence ID" value="NZ_JAVRIC010000003.1"/>
</dbReference>
<proteinExistence type="predicted"/>
<keyword evidence="3 7" id="KW-0328">Glycosyltransferase</keyword>
<evidence type="ECO:0000256" key="4">
    <source>
        <dbReference type="ARBA" id="ARBA00022679"/>
    </source>
</evidence>
<name>A0ABU2WFK5_9GAMM</name>
<dbReference type="GO" id="GO:0016757">
    <property type="term" value="F:glycosyltransferase activity"/>
    <property type="evidence" value="ECO:0007669"/>
    <property type="project" value="UniProtKB-KW"/>
</dbReference>
<dbReference type="PANTHER" id="PTHR43646">
    <property type="entry name" value="GLYCOSYLTRANSFERASE"/>
    <property type="match status" value="1"/>
</dbReference>
<evidence type="ECO:0000256" key="5">
    <source>
        <dbReference type="ARBA" id="ARBA00023136"/>
    </source>
</evidence>
<keyword evidence="5" id="KW-0472">Membrane</keyword>
<dbReference type="PANTHER" id="PTHR43646:SF2">
    <property type="entry name" value="GLYCOSYLTRANSFERASE 2-LIKE DOMAIN-CONTAINING PROTEIN"/>
    <property type="match status" value="1"/>
</dbReference>
<accession>A0ABU2WFK5</accession>
<reference evidence="7 8" key="1">
    <citation type="submission" date="2023-09" db="EMBL/GenBank/DDBJ databases">
        <authorList>
            <person name="Rey-Velasco X."/>
        </authorList>
    </citation>
    <scope>NUCLEOTIDE SEQUENCE [LARGE SCALE GENOMIC DNA]</scope>
    <source>
        <strain evidence="7 8">W345</strain>
    </source>
</reference>
<evidence type="ECO:0000256" key="3">
    <source>
        <dbReference type="ARBA" id="ARBA00022676"/>
    </source>
</evidence>
<dbReference type="EMBL" id="JAVRIC010000003">
    <property type="protein sequence ID" value="MDT0496300.1"/>
    <property type="molecule type" value="Genomic_DNA"/>
</dbReference>
<gene>
    <name evidence="7" type="ORF">RM530_02815</name>
</gene>
<dbReference type="SUPFAM" id="SSF53448">
    <property type="entry name" value="Nucleotide-diphospho-sugar transferases"/>
    <property type="match status" value="1"/>
</dbReference>
<evidence type="ECO:0000256" key="2">
    <source>
        <dbReference type="ARBA" id="ARBA00022475"/>
    </source>
</evidence>
<evidence type="ECO:0000256" key="1">
    <source>
        <dbReference type="ARBA" id="ARBA00004236"/>
    </source>
</evidence>
<comment type="caution">
    <text evidence="7">The sequence shown here is derived from an EMBL/GenBank/DDBJ whole genome shotgun (WGS) entry which is preliminary data.</text>
</comment>
<dbReference type="Gene3D" id="3.90.550.10">
    <property type="entry name" value="Spore Coat Polysaccharide Biosynthesis Protein SpsA, Chain A"/>
    <property type="match status" value="1"/>
</dbReference>
<keyword evidence="4 7" id="KW-0808">Transferase</keyword>
<evidence type="ECO:0000313" key="7">
    <source>
        <dbReference type="EMBL" id="MDT0496300.1"/>
    </source>
</evidence>
<keyword evidence="2" id="KW-1003">Cell membrane</keyword>
<feature type="domain" description="Glycosyltransferase 2-like" evidence="6">
    <location>
        <begin position="4"/>
        <end position="155"/>
    </location>
</feature>
<sequence length="240" mass="24812">MIGIVIPAHNEEALLGDSLAAVLAAARHPDLGGEPVEIVVVLDACTDASAEIASAYGVSCVAVEVRNVGHARRRGAEWLLARGARWLAFTDADSVVAADWLPCQLNLKTDAVCGSVTVRDWGAHSAEVRARFDAGYRDRDGHRHVHGTNFGVSRAAYLAVGGFAPLAVGEDVALAAALERAGFAIAWSAAPRVATSARLVARARGGFGDFIDGLYRVGASVVDTSAQALGSAAALAETAE</sequence>
<organism evidence="7 8">
    <name type="scientific">Banduia mediterranea</name>
    <dbReference type="NCBI Taxonomy" id="3075609"/>
    <lineage>
        <taxon>Bacteria</taxon>
        <taxon>Pseudomonadati</taxon>
        <taxon>Pseudomonadota</taxon>
        <taxon>Gammaproteobacteria</taxon>
        <taxon>Nevskiales</taxon>
        <taxon>Algiphilaceae</taxon>
        <taxon>Banduia</taxon>
    </lineage>
</organism>
<dbReference type="EC" id="2.4.-.-" evidence="7"/>
<dbReference type="InterPro" id="IPR029044">
    <property type="entry name" value="Nucleotide-diphossugar_trans"/>
</dbReference>
<keyword evidence="8" id="KW-1185">Reference proteome</keyword>
<dbReference type="Pfam" id="PF00535">
    <property type="entry name" value="Glycos_transf_2"/>
    <property type="match status" value="1"/>
</dbReference>
<evidence type="ECO:0000259" key="6">
    <source>
        <dbReference type="Pfam" id="PF00535"/>
    </source>
</evidence>